<dbReference type="InterPro" id="IPR006683">
    <property type="entry name" value="Thioestr_dom"/>
</dbReference>
<dbReference type="AlphaFoldDB" id="A0A318RUB2"/>
<dbReference type="Pfam" id="PF03061">
    <property type="entry name" value="4HBT"/>
    <property type="match status" value="1"/>
</dbReference>
<reference evidence="4 5" key="1">
    <citation type="submission" date="2018-06" db="EMBL/GenBank/DDBJ databases">
        <title>Genomic Encyclopedia of Type Strains, Phase IV (KMG-IV): sequencing the most valuable type-strain genomes for metagenomic binning, comparative biology and taxonomic classification.</title>
        <authorList>
            <person name="Goeker M."/>
        </authorList>
    </citation>
    <scope>NUCLEOTIDE SEQUENCE [LARGE SCALE GENOMIC DNA]</scope>
    <source>
        <strain evidence="4 5">DSM 45521</strain>
    </source>
</reference>
<evidence type="ECO:0000313" key="4">
    <source>
        <dbReference type="EMBL" id="PYE20885.1"/>
    </source>
</evidence>
<organism evidence="4 5">
    <name type="scientific">Williamsia limnetica</name>
    <dbReference type="NCBI Taxonomy" id="882452"/>
    <lineage>
        <taxon>Bacteria</taxon>
        <taxon>Bacillati</taxon>
        <taxon>Actinomycetota</taxon>
        <taxon>Actinomycetes</taxon>
        <taxon>Mycobacteriales</taxon>
        <taxon>Nocardiaceae</taxon>
        <taxon>Williamsia</taxon>
    </lineage>
</organism>
<name>A0A318RUB2_WILLI</name>
<proteinExistence type="inferred from homology"/>
<dbReference type="Proteomes" id="UP000247591">
    <property type="component" value="Unassembled WGS sequence"/>
</dbReference>
<dbReference type="InterPro" id="IPR029069">
    <property type="entry name" value="HotDog_dom_sf"/>
</dbReference>
<dbReference type="CDD" id="cd03443">
    <property type="entry name" value="PaaI_thioesterase"/>
    <property type="match status" value="1"/>
</dbReference>
<dbReference type="NCBIfam" id="TIGR00369">
    <property type="entry name" value="unchar_dom_1"/>
    <property type="match status" value="1"/>
</dbReference>
<evidence type="ECO:0000256" key="1">
    <source>
        <dbReference type="ARBA" id="ARBA00008324"/>
    </source>
</evidence>
<protein>
    <submittedName>
        <fullName evidence="4">Acyl-CoA thioesterase</fullName>
    </submittedName>
</protein>
<dbReference type="RefSeq" id="WP_110467610.1">
    <property type="nucleotide sequence ID" value="NZ_QJSP01000001.1"/>
</dbReference>
<gene>
    <name evidence="4" type="ORF">DFR67_101276</name>
</gene>
<dbReference type="SUPFAM" id="SSF54637">
    <property type="entry name" value="Thioesterase/thiol ester dehydrase-isomerase"/>
    <property type="match status" value="1"/>
</dbReference>
<evidence type="ECO:0000313" key="5">
    <source>
        <dbReference type="Proteomes" id="UP000247591"/>
    </source>
</evidence>
<dbReference type="EMBL" id="QJSP01000001">
    <property type="protein sequence ID" value="PYE20885.1"/>
    <property type="molecule type" value="Genomic_DNA"/>
</dbReference>
<keyword evidence="5" id="KW-1185">Reference proteome</keyword>
<keyword evidence="2" id="KW-0378">Hydrolase</keyword>
<evidence type="ECO:0000256" key="2">
    <source>
        <dbReference type="ARBA" id="ARBA00022801"/>
    </source>
</evidence>
<feature type="domain" description="Thioesterase" evidence="3">
    <location>
        <begin position="72"/>
        <end position="149"/>
    </location>
</feature>
<comment type="caution">
    <text evidence="4">The sequence shown here is derived from an EMBL/GenBank/DDBJ whole genome shotgun (WGS) entry which is preliminary data.</text>
</comment>
<dbReference type="InterPro" id="IPR039298">
    <property type="entry name" value="ACOT13"/>
</dbReference>
<dbReference type="GO" id="GO:0047617">
    <property type="term" value="F:fatty acyl-CoA hydrolase activity"/>
    <property type="evidence" value="ECO:0007669"/>
    <property type="project" value="InterPro"/>
</dbReference>
<comment type="similarity">
    <text evidence="1">Belongs to the thioesterase PaaI family.</text>
</comment>
<dbReference type="OrthoDB" id="9813282at2"/>
<sequence length="177" mass="18806">MTGPLTEQGTADSPDQISIGDMTGLEVLRYMTGLAERPPNIAQLVGMDVDSLDEGHVVFSLRARPDMTNPIGSLHGGICATLLDSVMGCAVHTTLGAGVGYGTLELKVNYIRSVPTDGRRIIGSGRTIHVGRRTATAEGEIRDEQDKLIAHGTTTCIIHQPGRVDPAGQGRPVRERP</sequence>
<evidence type="ECO:0000259" key="3">
    <source>
        <dbReference type="Pfam" id="PF03061"/>
    </source>
</evidence>
<dbReference type="PANTHER" id="PTHR21660">
    <property type="entry name" value="THIOESTERASE SUPERFAMILY MEMBER-RELATED"/>
    <property type="match status" value="1"/>
</dbReference>
<accession>A0A318RUB2</accession>
<dbReference type="InterPro" id="IPR003736">
    <property type="entry name" value="PAAI_dom"/>
</dbReference>
<dbReference type="PANTHER" id="PTHR21660:SF1">
    <property type="entry name" value="ACYL-COENZYME A THIOESTERASE 13"/>
    <property type="match status" value="1"/>
</dbReference>
<dbReference type="Gene3D" id="3.10.129.10">
    <property type="entry name" value="Hotdog Thioesterase"/>
    <property type="match status" value="1"/>
</dbReference>